<keyword evidence="3" id="KW-1185">Reference proteome</keyword>
<feature type="region of interest" description="Disordered" evidence="1">
    <location>
        <begin position="160"/>
        <end position="189"/>
    </location>
</feature>
<evidence type="ECO:0000313" key="2">
    <source>
        <dbReference type="EMBL" id="KAF5350236.1"/>
    </source>
</evidence>
<dbReference type="EMBL" id="JAACJM010000076">
    <property type="protein sequence ID" value="KAF5350236.1"/>
    <property type="molecule type" value="Genomic_DNA"/>
</dbReference>
<name>A0A8H5D008_9AGAR</name>
<sequence>MPKAPSKAPTRSRSSRLLPLRLTPWIVLARSPEATVDINDLFDSIKTLLWQRRRAYSPRVNLSIQHGVREMACYGLFNITYDEQGMFSAIALTDYSDRVNEALTPLGYKDLANVEYMSSFIGTLKNSLKPFPILTKTNVLDLYLQGPVYNNEMKNFNDEEVNPKSIVSDGGVDEEDELEPPSEPGPSTLASAVSFHSALDVAEPPEPIQCTSCRELKKAVQALEDENRALRDQQQGLLHIVRGFSKLITKRVQDIFSGSETPSTGPCQDCCELRERLGRSKKVHDSVLRHLTSVELNLTAVNELLEE</sequence>
<evidence type="ECO:0000313" key="3">
    <source>
        <dbReference type="Proteomes" id="UP000559256"/>
    </source>
</evidence>
<gene>
    <name evidence="2" type="ORF">D9758_007811</name>
</gene>
<reference evidence="2 3" key="1">
    <citation type="journal article" date="2020" name="ISME J.">
        <title>Uncovering the hidden diversity of litter-decomposition mechanisms in mushroom-forming fungi.</title>
        <authorList>
            <person name="Floudas D."/>
            <person name="Bentzer J."/>
            <person name="Ahren D."/>
            <person name="Johansson T."/>
            <person name="Persson P."/>
            <person name="Tunlid A."/>
        </authorList>
    </citation>
    <scope>NUCLEOTIDE SEQUENCE [LARGE SCALE GENOMIC DNA]</scope>
    <source>
        <strain evidence="2 3">CBS 291.85</strain>
    </source>
</reference>
<feature type="compositionally biased region" description="Acidic residues" evidence="1">
    <location>
        <begin position="171"/>
        <end position="180"/>
    </location>
</feature>
<proteinExistence type="predicted"/>
<evidence type="ECO:0000256" key="1">
    <source>
        <dbReference type="SAM" id="MobiDB-lite"/>
    </source>
</evidence>
<organism evidence="2 3">
    <name type="scientific">Tetrapyrgos nigripes</name>
    <dbReference type="NCBI Taxonomy" id="182062"/>
    <lineage>
        <taxon>Eukaryota</taxon>
        <taxon>Fungi</taxon>
        <taxon>Dikarya</taxon>
        <taxon>Basidiomycota</taxon>
        <taxon>Agaricomycotina</taxon>
        <taxon>Agaricomycetes</taxon>
        <taxon>Agaricomycetidae</taxon>
        <taxon>Agaricales</taxon>
        <taxon>Marasmiineae</taxon>
        <taxon>Marasmiaceae</taxon>
        <taxon>Tetrapyrgos</taxon>
    </lineage>
</organism>
<accession>A0A8H5D008</accession>
<protein>
    <submittedName>
        <fullName evidence="2">Uncharacterized protein</fullName>
    </submittedName>
</protein>
<dbReference type="Proteomes" id="UP000559256">
    <property type="component" value="Unassembled WGS sequence"/>
</dbReference>
<dbReference type="AlphaFoldDB" id="A0A8H5D008"/>
<comment type="caution">
    <text evidence="2">The sequence shown here is derived from an EMBL/GenBank/DDBJ whole genome shotgun (WGS) entry which is preliminary data.</text>
</comment>